<dbReference type="Proteomes" id="UP000502508">
    <property type="component" value="Chromosome"/>
</dbReference>
<name>A0A6F8XM72_9ACTN</name>
<reference evidence="1 2" key="2">
    <citation type="submission" date="2020-03" db="EMBL/GenBank/DDBJ databases">
        <authorList>
            <person name="Ichikawa N."/>
            <person name="Kimura A."/>
            <person name="Kitahashi Y."/>
            <person name="Uohara A."/>
        </authorList>
    </citation>
    <scope>NUCLEOTIDE SEQUENCE [LARGE SCALE GENOMIC DNA]</scope>
    <source>
        <strain evidence="1 2">NBRC 107702</strain>
    </source>
</reference>
<organism evidence="1 2">
    <name type="scientific">Phytohabitans flavus</name>
    <dbReference type="NCBI Taxonomy" id="1076124"/>
    <lineage>
        <taxon>Bacteria</taxon>
        <taxon>Bacillati</taxon>
        <taxon>Actinomycetota</taxon>
        <taxon>Actinomycetes</taxon>
        <taxon>Micromonosporales</taxon>
        <taxon>Micromonosporaceae</taxon>
    </lineage>
</organism>
<dbReference type="KEGG" id="pfla:Pflav_012910"/>
<dbReference type="AlphaFoldDB" id="A0A6F8XM72"/>
<evidence type="ECO:0000313" key="2">
    <source>
        <dbReference type="Proteomes" id="UP000502508"/>
    </source>
</evidence>
<accession>A0A6F8XM72</accession>
<dbReference type="EMBL" id="AP022870">
    <property type="protein sequence ID" value="BCB74881.1"/>
    <property type="molecule type" value="Genomic_DNA"/>
</dbReference>
<keyword evidence="2" id="KW-1185">Reference proteome</keyword>
<reference evidence="1 2" key="1">
    <citation type="submission" date="2020-03" db="EMBL/GenBank/DDBJ databases">
        <title>Whole genome shotgun sequence of Phytohabitans flavus NBRC 107702.</title>
        <authorList>
            <person name="Komaki H."/>
            <person name="Tamura T."/>
        </authorList>
    </citation>
    <scope>NUCLEOTIDE SEQUENCE [LARGE SCALE GENOMIC DNA]</scope>
    <source>
        <strain evidence="1 2">NBRC 107702</strain>
    </source>
</reference>
<evidence type="ECO:0000313" key="1">
    <source>
        <dbReference type="EMBL" id="BCB74881.1"/>
    </source>
</evidence>
<gene>
    <name evidence="1" type="ORF">Pflav_012910</name>
</gene>
<sequence length="72" mass="7620">MAGAGELGRDHPAQRGEILVHEQAVVDEAGTVHHAGEWAERPRLFDRPLYVGGLPDVASEVADRGAALLQPG</sequence>
<protein>
    <submittedName>
        <fullName evidence="1">Uncharacterized protein</fullName>
    </submittedName>
</protein>
<proteinExistence type="predicted"/>